<dbReference type="Proteomes" id="UP000824890">
    <property type="component" value="Unassembled WGS sequence"/>
</dbReference>
<keyword evidence="3" id="KW-1185">Reference proteome</keyword>
<feature type="transmembrane region" description="Helical" evidence="1">
    <location>
        <begin position="76"/>
        <end position="98"/>
    </location>
</feature>
<gene>
    <name evidence="2" type="ORF">HID58_085839</name>
</gene>
<evidence type="ECO:0000256" key="1">
    <source>
        <dbReference type="SAM" id="Phobius"/>
    </source>
</evidence>
<protein>
    <submittedName>
        <fullName evidence="2">Uncharacterized protein</fullName>
    </submittedName>
</protein>
<sequence length="195" mass="21851">MLYVFSRIPIRTPSVFVYRQYSNTRRRFLVGVGGAGVGAGAIWVVVHPELPRTQCVVAPVGSVVIHVRLHLHPLPVGTFFIVFLLRRSFAVISITLILRVTFFHRLASTFATAVIGADAAAFARAGWRCFLDFLCLLEKGLECGELLSFQTLTDLFFQPGLRQLDQLLLGAFINHRKTVKESLVFFHRHVSLADI</sequence>
<organism evidence="2 3">
    <name type="scientific">Brassica napus</name>
    <name type="common">Rape</name>
    <dbReference type="NCBI Taxonomy" id="3708"/>
    <lineage>
        <taxon>Eukaryota</taxon>
        <taxon>Viridiplantae</taxon>
        <taxon>Streptophyta</taxon>
        <taxon>Embryophyta</taxon>
        <taxon>Tracheophyta</taxon>
        <taxon>Spermatophyta</taxon>
        <taxon>Magnoliopsida</taxon>
        <taxon>eudicotyledons</taxon>
        <taxon>Gunneridae</taxon>
        <taxon>Pentapetalae</taxon>
        <taxon>rosids</taxon>
        <taxon>malvids</taxon>
        <taxon>Brassicales</taxon>
        <taxon>Brassicaceae</taxon>
        <taxon>Brassiceae</taxon>
        <taxon>Brassica</taxon>
    </lineage>
</organism>
<dbReference type="EMBL" id="JAGKQM010000019">
    <property type="protein sequence ID" value="KAH0857578.1"/>
    <property type="molecule type" value="Genomic_DNA"/>
</dbReference>
<keyword evidence="1" id="KW-0472">Membrane</keyword>
<comment type="caution">
    <text evidence="2">The sequence shown here is derived from an EMBL/GenBank/DDBJ whole genome shotgun (WGS) entry which is preliminary data.</text>
</comment>
<dbReference type="NCBIfam" id="TIGR01409">
    <property type="entry name" value="TAT_signal_seq"/>
    <property type="match status" value="1"/>
</dbReference>
<evidence type="ECO:0000313" key="2">
    <source>
        <dbReference type="EMBL" id="KAH0857578.1"/>
    </source>
</evidence>
<name>A0ABQ7XR81_BRANA</name>
<keyword evidence="1" id="KW-0812">Transmembrane</keyword>
<proteinExistence type="predicted"/>
<keyword evidence="1" id="KW-1133">Transmembrane helix</keyword>
<accession>A0ABQ7XR81</accession>
<feature type="transmembrane region" description="Helical" evidence="1">
    <location>
        <begin position="28"/>
        <end position="46"/>
    </location>
</feature>
<reference evidence="2 3" key="1">
    <citation type="submission" date="2021-05" db="EMBL/GenBank/DDBJ databases">
        <title>Genome Assembly of Synthetic Allotetraploid Brassica napus Reveals Homoeologous Exchanges between Subgenomes.</title>
        <authorList>
            <person name="Davis J.T."/>
        </authorList>
    </citation>
    <scope>NUCLEOTIDE SEQUENCE [LARGE SCALE GENOMIC DNA]</scope>
    <source>
        <strain evidence="3">cv. Da-Ae</strain>
        <tissue evidence="2">Seedling</tissue>
    </source>
</reference>
<dbReference type="InterPro" id="IPR019546">
    <property type="entry name" value="TAT_signal_bac_arc"/>
</dbReference>
<evidence type="ECO:0000313" key="3">
    <source>
        <dbReference type="Proteomes" id="UP000824890"/>
    </source>
</evidence>